<dbReference type="GO" id="GO:0005524">
    <property type="term" value="F:ATP binding"/>
    <property type="evidence" value="ECO:0007669"/>
    <property type="project" value="UniProtKB-KW"/>
</dbReference>
<dbReference type="InterPro" id="IPR014001">
    <property type="entry name" value="Helicase_ATP-bd"/>
</dbReference>
<dbReference type="InterPro" id="IPR041150">
    <property type="entry name" value="Cdh1_DBD"/>
</dbReference>
<keyword evidence="6" id="KW-0378">Hydrolase</keyword>
<dbReference type="InterPro" id="IPR016197">
    <property type="entry name" value="Chromo-like_dom_sf"/>
</dbReference>
<dbReference type="Gene3D" id="6.10.140.1440">
    <property type="match status" value="1"/>
</dbReference>
<dbReference type="GO" id="GO:0005634">
    <property type="term" value="C:nucleus"/>
    <property type="evidence" value="ECO:0007669"/>
    <property type="project" value="UniProtKB-SubCell"/>
</dbReference>
<feature type="compositionally biased region" description="Basic residues" evidence="13">
    <location>
        <begin position="297"/>
        <end position="306"/>
    </location>
</feature>
<keyword evidence="4" id="KW-0677">Repeat</keyword>
<dbReference type="InterPro" id="IPR023779">
    <property type="entry name" value="Chromodomain_CS"/>
</dbReference>
<dbReference type="Gene3D" id="2.40.50.40">
    <property type="match status" value="2"/>
</dbReference>
<dbReference type="SMART" id="SM00298">
    <property type="entry name" value="CHROMO"/>
    <property type="match status" value="2"/>
</dbReference>
<dbReference type="SUPFAM" id="SSF54160">
    <property type="entry name" value="Chromo domain-like"/>
    <property type="match status" value="2"/>
</dbReference>
<dbReference type="InterPro" id="IPR049730">
    <property type="entry name" value="SNF2/RAD54-like_C"/>
</dbReference>
<dbReference type="Pfam" id="PF13907">
    <property type="entry name" value="CHD1-like_C"/>
    <property type="match status" value="1"/>
</dbReference>
<evidence type="ECO:0000313" key="18">
    <source>
        <dbReference type="Proteomes" id="UP000566819"/>
    </source>
</evidence>
<evidence type="ECO:0000256" key="4">
    <source>
        <dbReference type="ARBA" id="ARBA00022737"/>
    </source>
</evidence>
<evidence type="ECO:0000256" key="2">
    <source>
        <dbReference type="ARBA" id="ARBA00007025"/>
    </source>
</evidence>
<dbReference type="InterPro" id="IPR000330">
    <property type="entry name" value="SNF2_N"/>
</dbReference>
<evidence type="ECO:0000256" key="10">
    <source>
        <dbReference type="ARBA" id="ARBA00023163"/>
    </source>
</evidence>
<dbReference type="InterPro" id="IPR025260">
    <property type="entry name" value="CHD1-like_C"/>
</dbReference>
<keyword evidence="12" id="KW-0175">Coiled coil</keyword>
<evidence type="ECO:0000259" key="15">
    <source>
        <dbReference type="PROSITE" id="PS51192"/>
    </source>
</evidence>
<feature type="compositionally biased region" description="Polar residues" evidence="13">
    <location>
        <begin position="124"/>
        <end position="134"/>
    </location>
</feature>
<dbReference type="InterPro" id="IPR056302">
    <property type="entry name" value="CHD1-2/Hrp3_HTH"/>
</dbReference>
<keyword evidence="9" id="KW-0238">DNA-binding</keyword>
<dbReference type="EMBL" id="JAAMPI010001028">
    <property type="protein sequence ID" value="KAF4627097.1"/>
    <property type="molecule type" value="Genomic_DNA"/>
</dbReference>
<organism evidence="17 18">
    <name type="scientific">Cudoniella acicularis</name>
    <dbReference type="NCBI Taxonomy" id="354080"/>
    <lineage>
        <taxon>Eukaryota</taxon>
        <taxon>Fungi</taxon>
        <taxon>Dikarya</taxon>
        <taxon>Ascomycota</taxon>
        <taxon>Pezizomycotina</taxon>
        <taxon>Leotiomycetes</taxon>
        <taxon>Helotiales</taxon>
        <taxon>Tricladiaceae</taxon>
        <taxon>Cudoniella</taxon>
    </lineage>
</organism>
<dbReference type="PANTHER" id="PTHR45623">
    <property type="entry name" value="CHROMODOMAIN-HELICASE-DNA-BINDING PROTEIN 3-RELATED-RELATED"/>
    <property type="match status" value="1"/>
</dbReference>
<dbReference type="Proteomes" id="UP000566819">
    <property type="component" value="Unassembled WGS sequence"/>
</dbReference>
<evidence type="ECO:0000256" key="6">
    <source>
        <dbReference type="ARBA" id="ARBA00022801"/>
    </source>
</evidence>
<keyword evidence="7" id="KW-0067">ATP-binding</keyword>
<dbReference type="CDD" id="cd18793">
    <property type="entry name" value="SF2_C_SNF"/>
    <property type="match status" value="1"/>
</dbReference>
<dbReference type="GO" id="GO:0034728">
    <property type="term" value="P:nucleosome organization"/>
    <property type="evidence" value="ECO:0007669"/>
    <property type="project" value="TreeGrafter"/>
</dbReference>
<dbReference type="InterPro" id="IPR038718">
    <property type="entry name" value="SNF2-like_sf"/>
</dbReference>
<dbReference type="OrthoDB" id="5857104at2759"/>
<dbReference type="SUPFAM" id="SSF52540">
    <property type="entry name" value="P-loop containing nucleoside triphosphate hydrolases"/>
    <property type="match status" value="2"/>
</dbReference>
<evidence type="ECO:0000313" key="17">
    <source>
        <dbReference type="EMBL" id="KAF4627097.1"/>
    </source>
</evidence>
<dbReference type="FunFam" id="3.40.50.300:FF:000130">
    <property type="entry name" value="Chromodomain-helicase-DNA-binding protein 2 isoform 1"/>
    <property type="match status" value="1"/>
</dbReference>
<dbReference type="InterPro" id="IPR001650">
    <property type="entry name" value="Helicase_C-like"/>
</dbReference>
<keyword evidence="10" id="KW-0804">Transcription</keyword>
<evidence type="ECO:0008006" key="19">
    <source>
        <dbReference type="Google" id="ProtNLM"/>
    </source>
</evidence>
<dbReference type="InterPro" id="IPR027417">
    <property type="entry name" value="P-loop_NTPase"/>
</dbReference>
<dbReference type="Pfam" id="PF00176">
    <property type="entry name" value="SNF2-rel_dom"/>
    <property type="match status" value="1"/>
</dbReference>
<comment type="subcellular location">
    <subcellularLocation>
        <location evidence="1">Nucleus</location>
    </subcellularLocation>
</comment>
<feature type="region of interest" description="Disordered" evidence="13">
    <location>
        <begin position="66"/>
        <end position="108"/>
    </location>
</feature>
<comment type="subunit">
    <text evidence="3">Component of the NuA4 histone acetyltransferase complex.</text>
</comment>
<comment type="caution">
    <text evidence="17">The sequence shown here is derived from an EMBL/GenBank/DDBJ whole genome shotgun (WGS) entry which is preliminary data.</text>
</comment>
<feature type="region of interest" description="Disordered" evidence="13">
    <location>
        <begin position="121"/>
        <end position="256"/>
    </location>
</feature>
<dbReference type="Pfam" id="PF23588">
    <property type="entry name" value="HTH_CHD1_Hrp3"/>
    <property type="match status" value="1"/>
</dbReference>
<dbReference type="GO" id="GO:0003677">
    <property type="term" value="F:DNA binding"/>
    <property type="evidence" value="ECO:0007669"/>
    <property type="project" value="UniProtKB-KW"/>
</dbReference>
<gene>
    <name evidence="17" type="ORF">G7Y89_g11061</name>
</gene>
<dbReference type="Pfam" id="PF00385">
    <property type="entry name" value="Chromo"/>
    <property type="match status" value="2"/>
</dbReference>
<dbReference type="InterPro" id="IPR023780">
    <property type="entry name" value="Chromo_domain"/>
</dbReference>
<name>A0A8H4RF74_9HELO</name>
<feature type="compositionally biased region" description="Acidic residues" evidence="13">
    <location>
        <begin position="149"/>
        <end position="162"/>
    </location>
</feature>
<feature type="compositionally biased region" description="Polar residues" evidence="13">
    <location>
        <begin position="66"/>
        <end position="100"/>
    </location>
</feature>
<dbReference type="InterPro" id="IPR000953">
    <property type="entry name" value="Chromo/chromo_shadow_dom"/>
</dbReference>
<dbReference type="GO" id="GO:0016887">
    <property type="term" value="F:ATP hydrolysis activity"/>
    <property type="evidence" value="ECO:0007669"/>
    <property type="project" value="TreeGrafter"/>
</dbReference>
<feature type="domain" description="Helicase ATP-binding" evidence="15">
    <location>
        <begin position="560"/>
        <end position="731"/>
    </location>
</feature>
<dbReference type="Gene3D" id="3.40.50.10810">
    <property type="entry name" value="Tandem AAA-ATPase domain"/>
    <property type="match status" value="1"/>
</dbReference>
<dbReference type="GO" id="GO:0003682">
    <property type="term" value="F:chromatin binding"/>
    <property type="evidence" value="ECO:0007669"/>
    <property type="project" value="TreeGrafter"/>
</dbReference>
<dbReference type="Pfam" id="PF18196">
    <property type="entry name" value="Cdh1_DBD_1"/>
    <property type="match status" value="1"/>
</dbReference>
<protein>
    <recommendedName>
        <fullName evidence="19">Chromodomain helicase hrp3</fullName>
    </recommendedName>
</protein>
<dbReference type="PROSITE" id="PS50013">
    <property type="entry name" value="CHROMO_2"/>
    <property type="match status" value="2"/>
</dbReference>
<keyword evidence="18" id="KW-1185">Reference proteome</keyword>
<dbReference type="SMART" id="SM01176">
    <property type="entry name" value="DUF4208"/>
    <property type="match status" value="1"/>
</dbReference>
<reference evidence="17 18" key="1">
    <citation type="submission" date="2020-03" db="EMBL/GenBank/DDBJ databases">
        <title>Draft Genome Sequence of Cudoniella acicularis.</title>
        <authorList>
            <person name="Buettner E."/>
            <person name="Kellner H."/>
        </authorList>
    </citation>
    <scope>NUCLEOTIDE SEQUENCE [LARGE SCALE GENOMIC DNA]</scope>
    <source>
        <strain evidence="17 18">DSM 108380</strain>
    </source>
</reference>
<dbReference type="Gene3D" id="1.10.10.60">
    <property type="entry name" value="Homeodomain-like"/>
    <property type="match status" value="1"/>
</dbReference>
<keyword evidence="8" id="KW-0805">Transcription regulation</keyword>
<feature type="compositionally biased region" description="Basic and acidic residues" evidence="13">
    <location>
        <begin position="1421"/>
        <end position="1430"/>
    </location>
</feature>
<evidence type="ECO:0000256" key="1">
    <source>
        <dbReference type="ARBA" id="ARBA00004123"/>
    </source>
</evidence>
<evidence type="ECO:0000256" key="11">
    <source>
        <dbReference type="ARBA" id="ARBA00023242"/>
    </source>
</evidence>
<evidence type="ECO:0000256" key="5">
    <source>
        <dbReference type="ARBA" id="ARBA00022741"/>
    </source>
</evidence>
<keyword evidence="5" id="KW-0547">Nucleotide-binding</keyword>
<evidence type="ECO:0000256" key="7">
    <source>
        <dbReference type="ARBA" id="ARBA00022840"/>
    </source>
</evidence>
<feature type="region of interest" description="Disordered" evidence="13">
    <location>
        <begin position="1140"/>
        <end position="1187"/>
    </location>
</feature>
<evidence type="ECO:0000256" key="9">
    <source>
        <dbReference type="ARBA" id="ARBA00023125"/>
    </source>
</evidence>
<feature type="domain" description="Chromo" evidence="14">
    <location>
        <begin position="362"/>
        <end position="425"/>
    </location>
</feature>
<feature type="region of interest" description="Disordered" evidence="13">
    <location>
        <begin position="272"/>
        <end position="311"/>
    </location>
</feature>
<evidence type="ECO:0000256" key="12">
    <source>
        <dbReference type="SAM" id="Coils"/>
    </source>
</evidence>
<evidence type="ECO:0000256" key="13">
    <source>
        <dbReference type="SAM" id="MobiDB-lite"/>
    </source>
</evidence>
<evidence type="ECO:0000259" key="16">
    <source>
        <dbReference type="PROSITE" id="PS51194"/>
    </source>
</evidence>
<feature type="coiled-coil region" evidence="12">
    <location>
        <begin position="1223"/>
        <end position="1254"/>
    </location>
</feature>
<dbReference type="Gene3D" id="3.40.50.300">
    <property type="entry name" value="P-loop containing nucleotide triphosphate hydrolases"/>
    <property type="match status" value="1"/>
</dbReference>
<evidence type="ECO:0000256" key="3">
    <source>
        <dbReference type="ARBA" id="ARBA00011353"/>
    </source>
</evidence>
<accession>A0A8H4RF74</accession>
<feature type="domain" description="Chromo" evidence="14">
    <location>
        <begin position="462"/>
        <end position="522"/>
    </location>
</feature>
<dbReference type="GO" id="GO:0000785">
    <property type="term" value="C:chromatin"/>
    <property type="evidence" value="ECO:0007669"/>
    <property type="project" value="TreeGrafter"/>
</dbReference>
<feature type="compositionally biased region" description="Basic and acidic residues" evidence="13">
    <location>
        <begin position="171"/>
        <end position="197"/>
    </location>
</feature>
<feature type="region of interest" description="Disordered" evidence="13">
    <location>
        <begin position="1403"/>
        <end position="1514"/>
    </location>
</feature>
<dbReference type="PANTHER" id="PTHR45623:SF14">
    <property type="entry name" value="CHROMODOMAIN-HELICASE-DNA-BINDING PROTEIN 1"/>
    <property type="match status" value="1"/>
</dbReference>
<evidence type="ECO:0000256" key="8">
    <source>
        <dbReference type="ARBA" id="ARBA00023015"/>
    </source>
</evidence>
<dbReference type="SMART" id="SM00490">
    <property type="entry name" value="HELICc"/>
    <property type="match status" value="1"/>
</dbReference>
<dbReference type="GO" id="GO:0140658">
    <property type="term" value="F:ATP-dependent chromatin remodeler activity"/>
    <property type="evidence" value="ECO:0007669"/>
    <property type="project" value="TreeGrafter"/>
</dbReference>
<comment type="similarity">
    <text evidence="2">Belongs to the SNF2/RAD54 helicase family.</text>
</comment>
<feature type="compositionally biased region" description="Basic and acidic residues" evidence="13">
    <location>
        <begin position="1498"/>
        <end position="1513"/>
    </location>
</feature>
<feature type="compositionally biased region" description="Acidic residues" evidence="13">
    <location>
        <begin position="220"/>
        <end position="230"/>
    </location>
</feature>
<feature type="compositionally biased region" description="Basic residues" evidence="13">
    <location>
        <begin position="236"/>
        <end position="250"/>
    </location>
</feature>
<dbReference type="PROSITE" id="PS51194">
    <property type="entry name" value="HELICASE_CTER"/>
    <property type="match status" value="1"/>
</dbReference>
<dbReference type="SMART" id="SM00487">
    <property type="entry name" value="DEXDc"/>
    <property type="match status" value="1"/>
</dbReference>
<evidence type="ECO:0000259" key="14">
    <source>
        <dbReference type="PROSITE" id="PS50013"/>
    </source>
</evidence>
<dbReference type="PROSITE" id="PS00598">
    <property type="entry name" value="CHROMO_1"/>
    <property type="match status" value="1"/>
</dbReference>
<dbReference type="GO" id="GO:0042393">
    <property type="term" value="F:histone binding"/>
    <property type="evidence" value="ECO:0007669"/>
    <property type="project" value="TreeGrafter"/>
</dbReference>
<keyword evidence="11" id="KW-0539">Nucleus</keyword>
<dbReference type="CDD" id="cd18659">
    <property type="entry name" value="CD2_tandem"/>
    <property type="match status" value="1"/>
</dbReference>
<feature type="compositionally biased region" description="Basic and acidic residues" evidence="13">
    <location>
        <begin position="1447"/>
        <end position="1491"/>
    </location>
</feature>
<sequence length="1662" mass="190022">MEVTVTEVAREVSDRSLPYLRVRSMVYQHLCQIPQPASSSIGQIHHQPSPPATLYDFEMRRQYSELHSTPPSTATLLNKSTSLPISNGHTSPFQNSTLTNDDAPYDSESDLSEVAIPIVDEPSPATSTNEQSEFGAQESDHLESSTGEAQDESDDADFDMEESPVPAVLNGRRDERSTSTESRRPAKRKAIVEDEHIQANPELYGLRRSGRPVQHRTIIESDDDEDESDSDIVPAHRLKRRKQERSRPSKYPHPPLYTCKQMIDQRITASKRNTPALRSASASESDSDNYGGARARTISKKQRRRKLESGNLAPVYQEKRWNSRRAAQVTAGTYQESDAEDDEESEMMTPNYWTADAEDTTPYVDVVLKHRLKEGQSIEKDDLGRDDFEYYIKWQGKSHYHATWETTTSLTGMRGFRRLENYYRKVVLEDIYMSRGKDIPPEEKEKWMLDKERDSDALLDYTKVERVIGNREGEEETEYYVKWKGLYYESCTWENASLVSEINQDAIDGFLDRSVRTLNSNKEESNPNTRGPHVPIREQPSYIMNGQLRDFQITGLNFLAYNWTKNKNVILADEMGLGKTVQTVAFMNWLRNDRNQQGPFLVVVPLTTVPAWADTFDHWAPDLNYVIYNGKEASRSIIREYELLVDGNVKRPKFNVLLTSYEYILADSTFLAQIKWQFMAVDEAHRLKNRESQLYQKLLDFKAPSRLLITGTPVQNTLGELSALMDFLMPGELDIEENMDLTEEAAGEKIAALTNKIQPYILRRTKQKVENDLPPKCEKIIRVELSDVQLDYYKNILTRNYAALNEGAKGQKQSLLNIMMELKKASNHPYMFPNAEEKILKGSERREDQLKGLIASSGKMMLLDQLLTKLKRDNHRVLIFSQMVKMLDILGDYLQLRGYQFQRLDGTIAAGPRRMAIDHFNADGSNDFCFLLSTRAGGLGINLMTADTVIIFDSDWNPQADLQAMARAHRIGQKKPVTIYRLVSKETVEEEVLERARNKLMLEFITIQRGVTDKEKKELREKAVKAGKIDDPKSSEDISRILKRRGQKMFEQSGNQKKLEELDIDSVLENAEEHKTEVPEGMVADGGEDFLRSFEYTDVKIDLEWDDIIPKDQLDGIKAEEEKRAHEEYLKRVVEENAPRKAAMKNTAEYEREQRLAKKRERDQAKQDELDEKREAQANRADPKRELNEKEARNLFKAFLRYGSIDDRGEELIKDARLVGRDKDLLRSTLQAIKDESKRLLEEDAARIEAMERESNKPLTKKDKKAVLFDFLGVKRLNAETVMERPGEMTMLKEVINSASDFRNFRVADASKAAHYSCPWGAREDGMLLVGIHRHGYGAWGPIRDDPDLGLKEKFFLEEHRVDKKEERNKGDEKVAKAPGAVHLVRRADYLLSVLKAKYSDNQAAKRAVENHHRNNKKHDRINGHRRSETRGSISASPAPQSKKGHRYPENRDRERDRVHSHSHAHGDHSSSKPDLKRKHSAPDDDRQNERHTKHRKSENSHSHSKLGRESDPMMRIVFKPVKESLHKISQATKDRIKSRKERASLMKEELVKIGDFVDGELQGTPPDEEDALRTRFWGYVATFWPVVDPHPNGAHLESMYRKIKYPPLPGASTTSARPSTNGASASSATKCAVYLASLLVHFEIAAPSVNPPGAIGATSQP</sequence>
<dbReference type="PROSITE" id="PS51192">
    <property type="entry name" value="HELICASE_ATP_BIND_1"/>
    <property type="match status" value="1"/>
</dbReference>
<feature type="compositionally biased region" description="Basic and acidic residues" evidence="13">
    <location>
        <begin position="1148"/>
        <end position="1187"/>
    </location>
</feature>
<feature type="compositionally biased region" description="Polar residues" evidence="13">
    <location>
        <begin position="1431"/>
        <end position="1440"/>
    </location>
</feature>
<feature type="domain" description="Helicase C-terminal" evidence="16">
    <location>
        <begin position="862"/>
        <end position="1020"/>
    </location>
</feature>
<dbReference type="Pfam" id="PF00271">
    <property type="entry name" value="Helicase_C"/>
    <property type="match status" value="1"/>
</dbReference>
<proteinExistence type="inferred from homology"/>